<name>A0A166NAS7_9AGAM</name>
<proteinExistence type="predicted"/>
<dbReference type="OrthoDB" id="3204463at2759"/>
<sequence length="210" mass="23397">MSTTIIAPVPLRASTPPRTRSSYPLQMSLMEVDASRRVVKADNLMSPIHLIDPRAGSARFKSQSPAPCTPPRRRTTRRRRPCLRSDCRIDPHSATIAFDRLPWISIMESAPAHTNPWDMADLSQLPTEDLDNASGPGPVRRRKTSLRSNPLTTGPAEELPRFRMPLLAALQAPEPCSPHTPVSESFNPLDVQFHNLLPILPSPNRHNDDL</sequence>
<keyword evidence="3" id="KW-1185">Reference proteome</keyword>
<evidence type="ECO:0000256" key="1">
    <source>
        <dbReference type="SAM" id="MobiDB-lite"/>
    </source>
</evidence>
<feature type="compositionally biased region" description="Basic residues" evidence="1">
    <location>
        <begin position="71"/>
        <end position="82"/>
    </location>
</feature>
<reference evidence="2 3" key="1">
    <citation type="journal article" date="2016" name="Mol. Biol. Evol.">
        <title>Comparative Genomics of Early-Diverging Mushroom-Forming Fungi Provides Insights into the Origins of Lignocellulose Decay Capabilities.</title>
        <authorList>
            <person name="Nagy L.G."/>
            <person name="Riley R."/>
            <person name="Tritt A."/>
            <person name="Adam C."/>
            <person name="Daum C."/>
            <person name="Floudas D."/>
            <person name="Sun H."/>
            <person name="Yadav J.S."/>
            <person name="Pangilinan J."/>
            <person name="Larsson K.H."/>
            <person name="Matsuura K."/>
            <person name="Barry K."/>
            <person name="Labutti K."/>
            <person name="Kuo R."/>
            <person name="Ohm R.A."/>
            <person name="Bhattacharya S.S."/>
            <person name="Shirouzu T."/>
            <person name="Yoshinaga Y."/>
            <person name="Martin F.M."/>
            <person name="Grigoriev I.V."/>
            <person name="Hibbett D.S."/>
        </authorList>
    </citation>
    <scope>NUCLEOTIDE SEQUENCE [LARGE SCALE GENOMIC DNA]</scope>
    <source>
        <strain evidence="2 3">CBS 109695</strain>
    </source>
</reference>
<dbReference type="AlphaFoldDB" id="A0A166NAS7"/>
<evidence type="ECO:0000313" key="3">
    <source>
        <dbReference type="Proteomes" id="UP000076532"/>
    </source>
</evidence>
<protein>
    <submittedName>
        <fullName evidence="2">Uncharacterized protein</fullName>
    </submittedName>
</protein>
<evidence type="ECO:0000313" key="2">
    <source>
        <dbReference type="EMBL" id="KZP24820.1"/>
    </source>
</evidence>
<accession>A0A166NAS7</accession>
<organism evidence="2 3">
    <name type="scientific">Athelia psychrophila</name>
    <dbReference type="NCBI Taxonomy" id="1759441"/>
    <lineage>
        <taxon>Eukaryota</taxon>
        <taxon>Fungi</taxon>
        <taxon>Dikarya</taxon>
        <taxon>Basidiomycota</taxon>
        <taxon>Agaricomycotina</taxon>
        <taxon>Agaricomycetes</taxon>
        <taxon>Agaricomycetidae</taxon>
        <taxon>Atheliales</taxon>
        <taxon>Atheliaceae</taxon>
        <taxon>Athelia</taxon>
    </lineage>
</organism>
<feature type="region of interest" description="Disordered" evidence="1">
    <location>
        <begin position="126"/>
        <end position="157"/>
    </location>
</feature>
<feature type="region of interest" description="Disordered" evidence="1">
    <location>
        <begin position="55"/>
        <end position="82"/>
    </location>
</feature>
<dbReference type="EMBL" id="KV417524">
    <property type="protein sequence ID" value="KZP24820.1"/>
    <property type="molecule type" value="Genomic_DNA"/>
</dbReference>
<dbReference type="Proteomes" id="UP000076532">
    <property type="component" value="Unassembled WGS sequence"/>
</dbReference>
<gene>
    <name evidence="2" type="ORF">FIBSPDRAFT_950857</name>
</gene>